<dbReference type="Proteomes" id="UP001347796">
    <property type="component" value="Unassembled WGS sequence"/>
</dbReference>
<dbReference type="SUPFAM" id="SSF57850">
    <property type="entry name" value="RING/U-box"/>
    <property type="match status" value="3"/>
</dbReference>
<dbReference type="PROSITE" id="PS50135">
    <property type="entry name" value="ZF_ZZ_2"/>
    <property type="match status" value="1"/>
</dbReference>
<dbReference type="EMBL" id="JAZGQO010000021">
    <property type="protein sequence ID" value="KAK6165617.1"/>
    <property type="molecule type" value="Genomic_DNA"/>
</dbReference>
<dbReference type="InterPro" id="IPR000433">
    <property type="entry name" value="Znf_ZZ"/>
</dbReference>
<dbReference type="SMART" id="SM00184">
    <property type="entry name" value="RING"/>
    <property type="match status" value="2"/>
</dbReference>
<dbReference type="PANTHER" id="PTHR21540">
    <property type="entry name" value="RING FINGER AND SWIM DOMAIN-CONTAINING PROTEIN 2"/>
    <property type="match status" value="1"/>
</dbReference>
<dbReference type="Pfam" id="PF13639">
    <property type="entry name" value="zf-RING_2"/>
    <property type="match status" value="1"/>
</dbReference>
<dbReference type="PROSITE" id="PS50089">
    <property type="entry name" value="ZF_RING_2"/>
    <property type="match status" value="2"/>
</dbReference>
<evidence type="ECO:0000259" key="7">
    <source>
        <dbReference type="PROSITE" id="PS50135"/>
    </source>
</evidence>
<evidence type="ECO:0000256" key="1">
    <source>
        <dbReference type="ARBA" id="ARBA00022723"/>
    </source>
</evidence>
<dbReference type="Pfam" id="PF04434">
    <property type="entry name" value="SWIM"/>
    <property type="match status" value="1"/>
</dbReference>
<accession>A0AAN8IVV6</accession>
<feature type="compositionally biased region" description="Low complexity" evidence="5">
    <location>
        <begin position="661"/>
        <end position="672"/>
    </location>
</feature>
<feature type="domain" description="RING-type" evidence="6">
    <location>
        <begin position="146"/>
        <end position="197"/>
    </location>
</feature>
<dbReference type="InterPro" id="IPR013083">
    <property type="entry name" value="Znf_RING/FYVE/PHD"/>
</dbReference>
<dbReference type="Gene3D" id="3.30.40.10">
    <property type="entry name" value="Zinc/RING finger domain, C3HC4 (zinc finger)"/>
    <property type="match status" value="2"/>
</dbReference>
<dbReference type="SMART" id="SM00291">
    <property type="entry name" value="ZnF_ZZ"/>
    <property type="match status" value="1"/>
</dbReference>
<evidence type="ECO:0000256" key="5">
    <source>
        <dbReference type="SAM" id="MobiDB-lite"/>
    </source>
</evidence>
<dbReference type="CDD" id="cd16494">
    <property type="entry name" value="RING-CH-C4HC3_ZSWM2"/>
    <property type="match status" value="1"/>
</dbReference>
<feature type="domain" description="SWIM-type" evidence="8">
    <location>
        <begin position="47"/>
        <end position="82"/>
    </location>
</feature>
<evidence type="ECO:0000313" key="10">
    <source>
        <dbReference type="Proteomes" id="UP001347796"/>
    </source>
</evidence>
<dbReference type="CDD" id="cd16486">
    <property type="entry name" value="mRING-H2-C3H2C2D_ZSWM2"/>
    <property type="match status" value="1"/>
</dbReference>
<dbReference type="PROSITE" id="PS01357">
    <property type="entry name" value="ZF_ZZ_1"/>
    <property type="match status" value="1"/>
</dbReference>
<dbReference type="InterPro" id="IPR039903">
    <property type="entry name" value="Zswim2"/>
</dbReference>
<feature type="compositionally biased region" description="Basic and acidic residues" evidence="5">
    <location>
        <begin position="607"/>
        <end position="617"/>
    </location>
</feature>
<evidence type="ECO:0000256" key="4">
    <source>
        <dbReference type="PROSITE-ProRule" id="PRU00228"/>
    </source>
</evidence>
<comment type="caution">
    <text evidence="9">The sequence shown here is derived from an EMBL/GenBank/DDBJ whole genome shotgun (WGS) entry which is preliminary data.</text>
</comment>
<feature type="domain" description="ZZ-type" evidence="7">
    <location>
        <begin position="227"/>
        <end position="278"/>
    </location>
</feature>
<proteinExistence type="predicted"/>
<feature type="region of interest" description="Disordered" evidence="5">
    <location>
        <begin position="550"/>
        <end position="617"/>
    </location>
</feature>
<dbReference type="Gene3D" id="3.30.60.90">
    <property type="match status" value="1"/>
</dbReference>
<dbReference type="PANTHER" id="PTHR21540:SF3">
    <property type="entry name" value="E3 UBIQUITIN-PROTEIN LIGASE ZSWIM2"/>
    <property type="match status" value="1"/>
</dbReference>
<dbReference type="PROSITE" id="PS50966">
    <property type="entry name" value="ZF_SWIM"/>
    <property type="match status" value="1"/>
</dbReference>
<evidence type="ECO:0000259" key="6">
    <source>
        <dbReference type="PROSITE" id="PS50089"/>
    </source>
</evidence>
<name>A0AAN8IVV6_PATCE</name>
<reference evidence="9 10" key="1">
    <citation type="submission" date="2024-01" db="EMBL/GenBank/DDBJ databases">
        <title>The genome of the rayed Mediterranean limpet Patella caerulea (Linnaeus, 1758).</title>
        <authorList>
            <person name="Anh-Thu Weber A."/>
            <person name="Halstead-Nussloch G."/>
        </authorList>
    </citation>
    <scope>NUCLEOTIDE SEQUENCE [LARGE SCALE GENOMIC DNA]</scope>
    <source>
        <strain evidence="9">AATW-2023a</strain>
        <tissue evidence="9">Whole specimen</tissue>
    </source>
</reference>
<keyword evidence="3" id="KW-0862">Zinc</keyword>
<keyword evidence="10" id="KW-1185">Reference proteome</keyword>
<dbReference type="AlphaFoldDB" id="A0AAN8IVV6"/>
<dbReference type="Pfam" id="PF00569">
    <property type="entry name" value="ZZ"/>
    <property type="match status" value="1"/>
</dbReference>
<protein>
    <recommendedName>
        <fullName evidence="11">E3 ubiquitin-protein ligase ZSWIM2</fullName>
    </recommendedName>
</protein>
<evidence type="ECO:0000256" key="3">
    <source>
        <dbReference type="ARBA" id="ARBA00022833"/>
    </source>
</evidence>
<sequence>MARSVAWRRTLNDIVCWRQAEASNATIYILRETGPTAFLLKEEGEQKNVKAFLGDPHSCTCAQFRKDKDLCKHICWLLLKKFRVPKENPLTWQLGLVEREINEILRGTVQQQQRRQQEKKVHRTVLQAADGRSVVGQRDISEDDVCPICQDELLAKHLPVTYCKFGCGNSIHIKCMKVWADHQQGKGETNVKCPMCREDFGPFNLLKQEMRNAGGGQTNTAARMDRHLGTNCQSCHVAPIEGKCYRCVVCADFQLCQSCFNSPIHTHHNFEYRHKRNQRWRGVSRMTGGLLPEAVVNNMMNRDITADDYDYLLQLDSNQEFEGSDLTEETVNSLPQEKVREGGQLLAPGVQCRICLRGYELGQVVRRLPCRHKFHKDCVDNWLLHTRPTCPVDGQSVITPLQDISSPNSINRERRNSTSSEAIRIVAANNQQQPVNLEIPGIGLAIVPAARAEGSSGILLRRPARQNHPHHRAPSSLELAGTRFLNSEPRFNEVHTETTPSSMLPGNRLLHRAEQHRQMINQQLSMIDRRLETRPATITAPHNIELDNILRTGSSSAPPLVSRKPPAGQPISNQSNTDSPTVRRGRTTQRKPTNDVVKHPYLKRRSGSRDRSASRERILSQAIQQAQDLNVQNLYLGNNPRTNPIQGEVIQTVPSRRQGQIKSSSIAAASKSTPTHQPSHGVDIQLEGLGLENVTLRDIIN</sequence>
<dbReference type="InterPro" id="IPR043145">
    <property type="entry name" value="Znf_ZZ_sf"/>
</dbReference>
<evidence type="ECO:0000256" key="2">
    <source>
        <dbReference type="ARBA" id="ARBA00022771"/>
    </source>
</evidence>
<feature type="region of interest" description="Disordered" evidence="5">
    <location>
        <begin position="654"/>
        <end position="682"/>
    </location>
</feature>
<evidence type="ECO:0000259" key="8">
    <source>
        <dbReference type="PROSITE" id="PS50966"/>
    </source>
</evidence>
<dbReference type="GO" id="GO:0061630">
    <property type="term" value="F:ubiquitin protein ligase activity"/>
    <property type="evidence" value="ECO:0007669"/>
    <property type="project" value="InterPro"/>
</dbReference>
<dbReference type="InterPro" id="IPR001841">
    <property type="entry name" value="Znf_RING"/>
</dbReference>
<feature type="compositionally biased region" description="Polar residues" evidence="5">
    <location>
        <begin position="570"/>
        <end position="580"/>
    </location>
</feature>
<dbReference type="InterPro" id="IPR007527">
    <property type="entry name" value="Znf_SWIM"/>
</dbReference>
<evidence type="ECO:0008006" key="11">
    <source>
        <dbReference type="Google" id="ProtNLM"/>
    </source>
</evidence>
<organism evidence="9 10">
    <name type="scientific">Patella caerulea</name>
    <name type="common">Rayed Mediterranean limpet</name>
    <dbReference type="NCBI Taxonomy" id="87958"/>
    <lineage>
        <taxon>Eukaryota</taxon>
        <taxon>Metazoa</taxon>
        <taxon>Spiralia</taxon>
        <taxon>Lophotrochozoa</taxon>
        <taxon>Mollusca</taxon>
        <taxon>Gastropoda</taxon>
        <taxon>Patellogastropoda</taxon>
        <taxon>Patelloidea</taxon>
        <taxon>Patellidae</taxon>
        <taxon>Patella</taxon>
    </lineage>
</organism>
<feature type="domain" description="RING-type" evidence="6">
    <location>
        <begin position="352"/>
        <end position="393"/>
    </location>
</feature>
<keyword evidence="2 4" id="KW-0863">Zinc-finger</keyword>
<gene>
    <name evidence="9" type="ORF">SNE40_022513</name>
</gene>
<evidence type="ECO:0000313" key="9">
    <source>
        <dbReference type="EMBL" id="KAK6165617.1"/>
    </source>
</evidence>
<dbReference type="GO" id="GO:0008270">
    <property type="term" value="F:zinc ion binding"/>
    <property type="evidence" value="ECO:0007669"/>
    <property type="project" value="UniProtKB-KW"/>
</dbReference>
<keyword evidence="1" id="KW-0479">Metal-binding</keyword>